<dbReference type="EMBL" id="FOBN01000018">
    <property type="protein sequence ID" value="SEM44002.1"/>
    <property type="molecule type" value="Genomic_DNA"/>
</dbReference>
<dbReference type="GeneID" id="83544205"/>
<organism evidence="3 4">
    <name type="scientific">Phocoenobacter skyensis</name>
    <dbReference type="NCBI Taxonomy" id="97481"/>
    <lineage>
        <taxon>Bacteria</taxon>
        <taxon>Pseudomonadati</taxon>
        <taxon>Pseudomonadota</taxon>
        <taxon>Gammaproteobacteria</taxon>
        <taxon>Pasteurellales</taxon>
        <taxon>Pasteurellaceae</taxon>
        <taxon>Phocoenobacter</taxon>
    </lineage>
</organism>
<keyword evidence="5" id="KW-1185">Reference proteome</keyword>
<gene>
    <name evidence="2" type="ORF">QJT92_07190</name>
    <name evidence="3" type="ORF">SAMN05444853_11810</name>
</gene>
<feature type="chain" id="PRO_5011720525" evidence="1">
    <location>
        <begin position="21"/>
        <end position="343"/>
    </location>
</feature>
<reference evidence="3" key="1">
    <citation type="submission" date="2016-10" db="EMBL/GenBank/DDBJ databases">
        <authorList>
            <person name="de Groot N.N."/>
        </authorList>
    </citation>
    <scope>NUCLEOTIDE SEQUENCE [LARGE SCALE GENOMIC DNA]</scope>
    <source>
        <strain evidence="3">DSM 24204</strain>
    </source>
</reference>
<sequence>MKIIQRLLALLCLLSPTTMASESNDEAIKEMPNFQHKDWELACDNTGTCRAAGYNPESEYENLVSVMLTRKAGNKQKVSAEIQFRTTAYYGGDSCPSEVYFVINRKGQGDIRLSKACTGKLNKKQTQALLNALKKVSVIKFGTKRDTFILSDQGATAVLLKMDEYQKRVGKPSALIKKGKSKEAVLQPKAKPIITIPVMPKAKKHLTFGLLKSNLKKQLNKLPCDFVNKNTDIWAYALNDKQSLLEIPCMMGAYNYSAYYVVVDKQLNEVQATVGEGNGYENGIISGYWKGRGVGDCWASVEYAWNGEKFVLSSDSYTGMCRGFAGGAWNLPSYVSEVKHSDK</sequence>
<evidence type="ECO:0000313" key="2">
    <source>
        <dbReference type="EMBL" id="MDP8085704.1"/>
    </source>
</evidence>
<dbReference type="Proteomes" id="UP001224812">
    <property type="component" value="Unassembled WGS sequence"/>
</dbReference>
<dbReference type="OrthoDB" id="6183301at2"/>
<reference evidence="4" key="2">
    <citation type="submission" date="2016-10" db="EMBL/GenBank/DDBJ databases">
        <authorList>
            <person name="Varghese N."/>
            <person name="Submissions S."/>
        </authorList>
    </citation>
    <scope>NUCLEOTIDE SEQUENCE [LARGE SCALE GENOMIC DNA]</scope>
    <source>
        <strain evidence="4">DSM 24204</strain>
    </source>
</reference>
<reference evidence="2 5" key="3">
    <citation type="journal article" date="2023" name="Front. Microbiol.">
        <title>Phylogeography and host specificity of Pasteurellaceae pathogenic to sea-farmed fish in the north-east Atlantic.</title>
        <authorList>
            <person name="Gulla S."/>
            <person name="Colquhoun D.J."/>
            <person name="Olsen A.B."/>
            <person name="Spilsberg B."/>
            <person name="Lagesen K."/>
            <person name="Aakesson C.P."/>
            <person name="Strom S."/>
            <person name="Manji F."/>
            <person name="Birkbeck T.H."/>
            <person name="Nilsen H.K."/>
        </authorList>
    </citation>
    <scope>NUCLEOTIDE SEQUENCE [LARGE SCALE GENOMIC DNA]</scope>
    <source>
        <strain evidence="2 5">VIO11850</strain>
    </source>
</reference>
<accession>A0A1H7YCQ5</accession>
<keyword evidence="1" id="KW-0732">Signal</keyword>
<evidence type="ECO:0000313" key="3">
    <source>
        <dbReference type="EMBL" id="SEM44002.1"/>
    </source>
</evidence>
<dbReference type="Proteomes" id="UP000198883">
    <property type="component" value="Unassembled WGS sequence"/>
</dbReference>
<dbReference type="STRING" id="97481.SAMN05444853_11810"/>
<feature type="signal peptide" evidence="1">
    <location>
        <begin position="1"/>
        <end position="20"/>
    </location>
</feature>
<dbReference type="Pfam" id="PF06674">
    <property type="entry name" value="DUF1176"/>
    <property type="match status" value="1"/>
</dbReference>
<dbReference type="AlphaFoldDB" id="A0A1H7YCQ5"/>
<proteinExistence type="predicted"/>
<dbReference type="InterPro" id="IPR009560">
    <property type="entry name" value="DUF1176"/>
</dbReference>
<dbReference type="RefSeq" id="WP_090922416.1">
    <property type="nucleotide sequence ID" value="NZ_CP016180.1"/>
</dbReference>
<evidence type="ECO:0000256" key="1">
    <source>
        <dbReference type="SAM" id="SignalP"/>
    </source>
</evidence>
<evidence type="ECO:0000313" key="4">
    <source>
        <dbReference type="Proteomes" id="UP000198883"/>
    </source>
</evidence>
<protein>
    <submittedName>
        <fullName evidence="2">DUF1176 domain-containing protein</fullName>
    </submittedName>
</protein>
<evidence type="ECO:0000313" key="5">
    <source>
        <dbReference type="Proteomes" id="UP001224812"/>
    </source>
</evidence>
<dbReference type="EMBL" id="JASAVS010000014">
    <property type="protein sequence ID" value="MDP8085704.1"/>
    <property type="molecule type" value="Genomic_DNA"/>
</dbReference>
<name>A0A1H7YCQ5_9PAST</name>